<dbReference type="NCBIfam" id="NF004877">
    <property type="entry name" value="PRK06241.1-2"/>
    <property type="match status" value="1"/>
</dbReference>
<dbReference type="InterPro" id="IPR008279">
    <property type="entry name" value="PEP-util_enz_mobile_dom"/>
</dbReference>
<proteinExistence type="predicted"/>
<dbReference type="Gene3D" id="3.30.1490.20">
    <property type="entry name" value="ATP-grasp fold, A domain"/>
    <property type="match status" value="1"/>
</dbReference>
<dbReference type="Gene3D" id="3.30.470.20">
    <property type="entry name" value="ATP-grasp fold, B domain"/>
    <property type="match status" value="1"/>
</dbReference>
<dbReference type="GO" id="GO:0016301">
    <property type="term" value="F:kinase activity"/>
    <property type="evidence" value="ECO:0007669"/>
    <property type="project" value="InterPro"/>
</dbReference>
<dbReference type="PANTHER" id="PTHR43615:SF1">
    <property type="entry name" value="PPDK_N DOMAIN-CONTAINING PROTEIN"/>
    <property type="match status" value="1"/>
</dbReference>
<dbReference type="KEGG" id="cbei:LF65_02232"/>
<gene>
    <name evidence="5" type="ORF">LF65_02232</name>
</gene>
<dbReference type="InterPro" id="IPR051549">
    <property type="entry name" value="PEP_Utilizing_Enz"/>
</dbReference>
<organism evidence="5 6">
    <name type="scientific">Clostridium beijerinckii</name>
    <name type="common">Clostridium MP</name>
    <dbReference type="NCBI Taxonomy" id="1520"/>
    <lineage>
        <taxon>Bacteria</taxon>
        <taxon>Bacillati</taxon>
        <taxon>Bacillota</taxon>
        <taxon>Clostridia</taxon>
        <taxon>Eubacteriales</taxon>
        <taxon>Clostridiaceae</taxon>
        <taxon>Clostridium</taxon>
    </lineage>
</organism>
<protein>
    <submittedName>
        <fullName evidence="5">Phosphoenolpyruvate synthase</fullName>
    </submittedName>
</protein>
<dbReference type="Pfam" id="PF01326">
    <property type="entry name" value="PPDK_N"/>
    <property type="match status" value="1"/>
</dbReference>
<evidence type="ECO:0000313" key="6">
    <source>
        <dbReference type="Proteomes" id="UP000031866"/>
    </source>
</evidence>
<evidence type="ECO:0000259" key="4">
    <source>
        <dbReference type="Pfam" id="PF01326"/>
    </source>
</evidence>
<dbReference type="RefSeq" id="WP_041896108.1">
    <property type="nucleotide sequence ID" value="NZ_CP010086.2"/>
</dbReference>
<evidence type="ECO:0000256" key="1">
    <source>
        <dbReference type="ARBA" id="ARBA00022741"/>
    </source>
</evidence>
<dbReference type="GO" id="GO:0005524">
    <property type="term" value="F:ATP binding"/>
    <property type="evidence" value="ECO:0007669"/>
    <property type="project" value="UniProtKB-KW"/>
</dbReference>
<feature type="domain" description="Pyruvate phosphate dikinase AMP/ATP-binding" evidence="4">
    <location>
        <begin position="18"/>
        <end position="313"/>
    </location>
</feature>
<feature type="domain" description="PEP-utilising enzyme mobile" evidence="3">
    <location>
        <begin position="807"/>
        <end position="877"/>
    </location>
</feature>
<keyword evidence="2" id="KW-0067">ATP-binding</keyword>
<name>A0A0B5QPL9_CLOBE</name>
<evidence type="ECO:0000256" key="2">
    <source>
        <dbReference type="ARBA" id="ARBA00022840"/>
    </source>
</evidence>
<sequence length="884" mass="99367">MGNKYALYFDEIDKKDLSLVGGKGANLGEMTKAGFPVPFGFCVTTESYKEFINYNKLYDFIVEEIKDANLENIAAIGIKIREKIEQSEMPRKLEEEIIKAAEKIGIDNYYAVRSSATAEDLAFASFAGQQDTYLNIKGKDSLINAVRNCWASLFTDRAILYRLQNKIEHEKVHMSVVVQKMVLPDIAGIMFTADPVSGHRGIISIDASFGLGEALVSGLVSPDIYKFNKKKEEIIDKTISEKKLAIMPIQGGGTKKIAITGEKSTNQVMADSDIKRLAELGMKIEMHYGCPQDIEWCLENGELYIVQSRAITSLFPLPTPNNNDDNTHVYISLNHLQVMTNPISPLGLDLFRDMLPFGRNIKREEKYKILASAGGRIYADVSGFMNSERIKEKLLALLTNADALMAEALGELFKREEFEEKFKGKKANLKPFLKYIAPIAVKVIKNLVFTNLDGTVEFMNNYIKQREEDTLKAILNSKKGTEKLNIINEKASLYEDAKIIVPYLAPGIIAFKLLEKLEMKLLETNNYTNIIAKGLEGNITTEMGLLTGDLADMVRKSQSLINEFENEDYETLVSRINEVKGNEEFKRFFNNFINMYGVRASGEVDIARDRWIENPEPLVKSILATIKTSKEGTHREEYKNTIKKAKVATENMVEEIQRKHGKIKAKIAKRLILVLRNSFPIREHHKFMMMRLCMIFKKELLKEAENLVTKGYLNEEKDVFYVTFSELYRAIENNESLKTIVEQRKEEYEHYKKLNAPRVITSEGEEIKGGYKIGNLPKGALPGIPVSSGVIEGIAKVITDPSKASLNKGEILVAPFTDPGWTPLFINAAGLVMEVGGLLTHGTVVAREYGIPAVVGISEVTQKIKTGQKIRVDGNNGYVMVIEE</sequence>
<dbReference type="OrthoDB" id="9765468at2"/>
<dbReference type="SUPFAM" id="SSF52009">
    <property type="entry name" value="Phosphohistidine domain"/>
    <property type="match status" value="1"/>
</dbReference>
<keyword evidence="1" id="KW-0547">Nucleotide-binding</keyword>
<dbReference type="SUPFAM" id="SSF56059">
    <property type="entry name" value="Glutathione synthetase ATP-binding domain-like"/>
    <property type="match status" value="1"/>
</dbReference>
<accession>A0A0B5QPL9</accession>
<reference evidence="6" key="1">
    <citation type="submission" date="2014-12" db="EMBL/GenBank/DDBJ databases">
        <title>Genome sequence of Clostridium beijerinckii strain 59B.</title>
        <authorList>
            <person name="Little G.T."/>
            <person name="Minton N.P."/>
        </authorList>
    </citation>
    <scope>NUCLEOTIDE SEQUENCE [LARGE SCALE GENOMIC DNA]</scope>
    <source>
        <strain evidence="6">59B</strain>
    </source>
</reference>
<dbReference type="PANTHER" id="PTHR43615">
    <property type="entry name" value="PHOSPHOENOLPYRUVATE SYNTHASE-RELATED"/>
    <property type="match status" value="1"/>
</dbReference>
<dbReference type="InterPro" id="IPR002192">
    <property type="entry name" value="PPDK_AMP/ATP-bd"/>
</dbReference>
<dbReference type="NCBIfam" id="NF004878">
    <property type="entry name" value="PRK06241.1-3"/>
    <property type="match status" value="1"/>
</dbReference>
<dbReference type="AlphaFoldDB" id="A0A0B5QPL9"/>
<dbReference type="Pfam" id="PF00391">
    <property type="entry name" value="PEP-utilizers"/>
    <property type="match status" value="1"/>
</dbReference>
<dbReference type="InterPro" id="IPR036637">
    <property type="entry name" value="Phosphohistidine_dom_sf"/>
</dbReference>
<dbReference type="Proteomes" id="UP000031866">
    <property type="component" value="Chromosome"/>
</dbReference>
<dbReference type="STRING" id="1520.LF65_02232"/>
<keyword evidence="5" id="KW-0670">Pyruvate</keyword>
<evidence type="ECO:0000259" key="3">
    <source>
        <dbReference type="Pfam" id="PF00391"/>
    </source>
</evidence>
<dbReference type="EMBL" id="CP010086">
    <property type="protein sequence ID" value="AJG98818.1"/>
    <property type="molecule type" value="Genomic_DNA"/>
</dbReference>
<evidence type="ECO:0000313" key="5">
    <source>
        <dbReference type="EMBL" id="AJG98818.1"/>
    </source>
</evidence>
<dbReference type="FunFam" id="3.30.1490.20:FF:000010">
    <property type="entry name" value="Phosphoenolpyruvate synthase"/>
    <property type="match status" value="1"/>
</dbReference>
<dbReference type="InterPro" id="IPR013815">
    <property type="entry name" value="ATP_grasp_subdomain_1"/>
</dbReference>
<dbReference type="Gene3D" id="3.50.30.10">
    <property type="entry name" value="Phosphohistidine domain"/>
    <property type="match status" value="1"/>
</dbReference>